<evidence type="ECO:0000256" key="2">
    <source>
        <dbReference type="SAM" id="MobiDB-lite"/>
    </source>
</evidence>
<feature type="compositionally biased region" description="Basic and acidic residues" evidence="2">
    <location>
        <begin position="157"/>
        <end position="168"/>
    </location>
</feature>
<dbReference type="PROSITE" id="PS50157">
    <property type="entry name" value="ZINC_FINGER_C2H2_2"/>
    <property type="match status" value="1"/>
</dbReference>
<feature type="compositionally biased region" description="Low complexity" evidence="2">
    <location>
        <begin position="142"/>
        <end position="156"/>
    </location>
</feature>
<reference evidence="4" key="1">
    <citation type="submission" date="2020-04" db="EMBL/GenBank/DDBJ databases">
        <authorList>
            <person name="Neveu A P."/>
        </authorList>
    </citation>
    <scope>NUCLEOTIDE SEQUENCE</scope>
    <source>
        <tissue evidence="4">Whole embryo</tissue>
    </source>
</reference>
<evidence type="ECO:0000313" key="4">
    <source>
        <dbReference type="EMBL" id="CAB3267863.1"/>
    </source>
</evidence>
<dbReference type="EMBL" id="LR792001">
    <property type="protein sequence ID" value="CAB3267863.1"/>
    <property type="molecule type" value="mRNA"/>
</dbReference>
<dbReference type="InterPro" id="IPR013087">
    <property type="entry name" value="Znf_C2H2_type"/>
</dbReference>
<proteinExistence type="evidence at transcript level"/>
<evidence type="ECO:0000259" key="3">
    <source>
        <dbReference type="PROSITE" id="PS50157"/>
    </source>
</evidence>
<name>A0A6F9DXW6_9ASCI</name>
<dbReference type="AlphaFoldDB" id="A0A6F9DXW6"/>
<keyword evidence="1" id="KW-0863">Zinc-finger</keyword>
<gene>
    <name evidence="4" type="primary">Zbtb37</name>
</gene>
<evidence type="ECO:0000256" key="1">
    <source>
        <dbReference type="PROSITE-ProRule" id="PRU00042"/>
    </source>
</evidence>
<feature type="region of interest" description="Disordered" evidence="2">
    <location>
        <begin position="142"/>
        <end position="208"/>
    </location>
</feature>
<keyword evidence="1" id="KW-0862">Zinc</keyword>
<feature type="domain" description="C2H2-type" evidence="3">
    <location>
        <begin position="14"/>
        <end position="34"/>
    </location>
</feature>
<organism evidence="4">
    <name type="scientific">Phallusia mammillata</name>
    <dbReference type="NCBI Taxonomy" id="59560"/>
    <lineage>
        <taxon>Eukaryota</taxon>
        <taxon>Metazoa</taxon>
        <taxon>Chordata</taxon>
        <taxon>Tunicata</taxon>
        <taxon>Ascidiacea</taxon>
        <taxon>Phlebobranchia</taxon>
        <taxon>Ascidiidae</taxon>
        <taxon>Phallusia</taxon>
    </lineage>
</organism>
<protein>
    <submittedName>
        <fullName evidence="4">Zinc finger protein LOC723797</fullName>
    </submittedName>
</protein>
<feature type="compositionally biased region" description="Low complexity" evidence="2">
    <location>
        <begin position="92"/>
        <end position="104"/>
    </location>
</feature>
<keyword evidence="1" id="KW-0479">Metal-binding</keyword>
<sequence>MDLETTNKSCNPQWTCRHCNKTFTAERSLKRHTRQSCPNSSVAITLARCPSCGITCTARSYSRHFSNCSKVWGVFFRSTNTKEAEIKNTEITTSQTLSNSSQTTKPSEPQKKISFNATQQRPIEQWFKKSVSHANQYHSEVSINVDDTNSSDSSNNDFKDDGEDKEKLAPLSRRFKVNEKAQVDPQSVQKSSKAARLPSSESNQAKLKSEYRETRLQGCQVLEALTNQLASLQQNAIMVFR</sequence>
<feature type="region of interest" description="Disordered" evidence="2">
    <location>
        <begin position="92"/>
        <end position="112"/>
    </location>
</feature>
<accession>A0A6F9DXW6</accession>
<dbReference type="GO" id="GO:0008270">
    <property type="term" value="F:zinc ion binding"/>
    <property type="evidence" value="ECO:0007669"/>
    <property type="project" value="UniProtKB-KW"/>
</dbReference>